<dbReference type="Proteomes" id="UP000256829">
    <property type="component" value="Unassembled WGS sequence"/>
</dbReference>
<proteinExistence type="predicted"/>
<gene>
    <name evidence="2" type="ORF">DX912_15140</name>
</gene>
<dbReference type="PANTHER" id="PTHR37946:SF1">
    <property type="entry name" value="SLL1969 PROTEIN"/>
    <property type="match status" value="1"/>
</dbReference>
<evidence type="ECO:0000313" key="3">
    <source>
        <dbReference type="Proteomes" id="UP000256829"/>
    </source>
</evidence>
<comment type="caution">
    <text evidence="2">The sequence shown here is derived from an EMBL/GenBank/DDBJ whole genome shotgun (WGS) entry which is preliminary data.</text>
</comment>
<dbReference type="AlphaFoldDB" id="A0A3D8V9E3"/>
<dbReference type="Gene3D" id="3.40.50.1820">
    <property type="entry name" value="alpha/beta hydrolase"/>
    <property type="match status" value="1"/>
</dbReference>
<keyword evidence="3" id="KW-1185">Reference proteome</keyword>
<dbReference type="EMBL" id="QTJR01000012">
    <property type="protein sequence ID" value="RDY66024.1"/>
    <property type="molecule type" value="Genomic_DNA"/>
</dbReference>
<name>A0A3D8V9E3_9GAMM</name>
<dbReference type="RefSeq" id="WP_115843761.1">
    <property type="nucleotide sequence ID" value="NZ_CP183976.1"/>
</dbReference>
<keyword evidence="2" id="KW-0378">Hydrolase</keyword>
<evidence type="ECO:0000313" key="2">
    <source>
        <dbReference type="EMBL" id="RDY66024.1"/>
    </source>
</evidence>
<organism evidence="2 3">
    <name type="scientific">Lysobacter soli</name>
    <dbReference type="NCBI Taxonomy" id="453783"/>
    <lineage>
        <taxon>Bacteria</taxon>
        <taxon>Pseudomonadati</taxon>
        <taxon>Pseudomonadota</taxon>
        <taxon>Gammaproteobacteria</taxon>
        <taxon>Lysobacterales</taxon>
        <taxon>Lysobacteraceae</taxon>
        <taxon>Lysobacter</taxon>
    </lineage>
</organism>
<sequence>MTDHAEPRRVLLIHGLWMPRLSMHWLARRLQEAGFATELFGYPTIAGGPEAALPMLAQRLRKRPAHVLAHSLGGLVTLTALESEPDLPVRRVVCLGSPLRGSAAAQTLAGQAWSKPYLGRSARLLRSGCQPWRGQAAVGMVAGRTPLGLGRYFGRFDGDNDGTVAVEETRLEGLADHVVIPTSHTGLLFSPDALQLAVGFFRDGRFPARGSDGGIE</sequence>
<protein>
    <submittedName>
        <fullName evidence="2">Alpha/beta fold hydrolase</fullName>
    </submittedName>
</protein>
<feature type="domain" description="AB hydrolase-1" evidence="1">
    <location>
        <begin position="10"/>
        <end position="148"/>
    </location>
</feature>
<reference evidence="2 3" key="1">
    <citation type="submission" date="2018-08" db="EMBL/GenBank/DDBJ databases">
        <title>Lysobacter soli KCTC 22011, whole genome shotgun sequence.</title>
        <authorList>
            <person name="Zhang X."/>
            <person name="Feng G."/>
            <person name="Zhu H."/>
        </authorList>
    </citation>
    <scope>NUCLEOTIDE SEQUENCE [LARGE SCALE GENOMIC DNA]</scope>
    <source>
        <strain evidence="2 3">KCTC 22011</strain>
    </source>
</reference>
<evidence type="ECO:0000259" key="1">
    <source>
        <dbReference type="Pfam" id="PF12697"/>
    </source>
</evidence>
<dbReference type="PANTHER" id="PTHR37946">
    <property type="entry name" value="SLL1969 PROTEIN"/>
    <property type="match status" value="1"/>
</dbReference>
<accession>A0A3D8V9E3</accession>
<dbReference type="InterPro" id="IPR000073">
    <property type="entry name" value="AB_hydrolase_1"/>
</dbReference>
<dbReference type="GO" id="GO:0016787">
    <property type="term" value="F:hydrolase activity"/>
    <property type="evidence" value="ECO:0007669"/>
    <property type="project" value="UniProtKB-KW"/>
</dbReference>
<dbReference type="SUPFAM" id="SSF53474">
    <property type="entry name" value="alpha/beta-Hydrolases"/>
    <property type="match status" value="1"/>
</dbReference>
<dbReference type="Pfam" id="PF12697">
    <property type="entry name" value="Abhydrolase_6"/>
    <property type="match status" value="1"/>
</dbReference>
<dbReference type="InterPro" id="IPR029058">
    <property type="entry name" value="AB_hydrolase_fold"/>
</dbReference>